<dbReference type="SUPFAM" id="SSF55120">
    <property type="entry name" value="Pseudouridine synthase"/>
    <property type="match status" value="1"/>
</dbReference>
<comment type="catalytic activity">
    <reaction evidence="8">
        <text>a uridine in RNA = a pseudouridine in RNA</text>
        <dbReference type="Rhea" id="RHEA:48348"/>
        <dbReference type="Rhea" id="RHEA-COMP:12068"/>
        <dbReference type="Rhea" id="RHEA-COMP:12069"/>
        <dbReference type="ChEBI" id="CHEBI:65314"/>
        <dbReference type="ChEBI" id="CHEBI:65315"/>
    </reaction>
</comment>
<comment type="catalytic activity">
    <reaction evidence="4">
        <text>uridine(1911/1915/1917) in 23S rRNA = pseudouridine(1911/1915/1917) in 23S rRNA</text>
        <dbReference type="Rhea" id="RHEA:42524"/>
        <dbReference type="Rhea" id="RHEA-COMP:10097"/>
        <dbReference type="Rhea" id="RHEA-COMP:10098"/>
        <dbReference type="ChEBI" id="CHEBI:65314"/>
        <dbReference type="ChEBI" id="CHEBI:65315"/>
        <dbReference type="EC" id="5.4.99.23"/>
    </reaction>
</comment>
<dbReference type="CDD" id="cd02869">
    <property type="entry name" value="PseudoU_synth_RluA_like"/>
    <property type="match status" value="1"/>
</dbReference>
<evidence type="ECO:0000256" key="4">
    <source>
        <dbReference type="ARBA" id="ARBA00036882"/>
    </source>
</evidence>
<dbReference type="RefSeq" id="WP_147048816.1">
    <property type="nucleotide sequence ID" value="NZ_BJZV01000042.1"/>
</dbReference>
<dbReference type="Pfam" id="PF00849">
    <property type="entry name" value="PseudoU_synth_2"/>
    <property type="match status" value="1"/>
</dbReference>
<dbReference type="Pfam" id="PF01479">
    <property type="entry name" value="S4"/>
    <property type="match status" value="1"/>
</dbReference>
<feature type="domain" description="RNA-binding S4" evidence="9">
    <location>
        <begin position="21"/>
        <end position="82"/>
    </location>
</feature>
<keyword evidence="3 8" id="KW-0413">Isomerase</keyword>
<dbReference type="InterPro" id="IPR020103">
    <property type="entry name" value="PsdUridine_synth_cat_dom_sf"/>
</dbReference>
<dbReference type="InterPro" id="IPR002942">
    <property type="entry name" value="S4_RNA-bd"/>
</dbReference>
<gene>
    <name evidence="10" type="ORF">MGN01_42940</name>
</gene>
<evidence type="ECO:0000256" key="7">
    <source>
        <dbReference type="PROSITE-ProRule" id="PRU00182"/>
    </source>
</evidence>
<reference evidence="10 11" key="1">
    <citation type="submission" date="2019-07" db="EMBL/GenBank/DDBJ databases">
        <title>Whole genome shotgun sequence of Methylobacterium gnaphalii NBRC 107716.</title>
        <authorList>
            <person name="Hosoyama A."/>
            <person name="Uohara A."/>
            <person name="Ohji S."/>
            <person name="Ichikawa N."/>
        </authorList>
    </citation>
    <scope>NUCLEOTIDE SEQUENCE [LARGE SCALE GENOMIC DNA]</scope>
    <source>
        <strain evidence="10 11">NBRC 107716</strain>
    </source>
</reference>
<sequence>MREESEPQRLSLTTTPEAAVERLDRVLATSLSGLSRSRLQALVREGRVHCDGIVVRDPSRKVGPGVRIEVVVPEAVPAEPLPEAMELVIAYEDDDLIVIDKPAGLVVHPGAGHETGTLVNALVAHCGASLSGIGGVRRPGIVHRLDKDTSGLLVVAKNDRAHQGLSAQFADHGRSGDLERAYLALVWGIPEPRVGTIATKLARSQRNREKIAVVREGQGRHAVTHYRVETVPHLEGVVALVRCVLETGRTHQIRVHLSHRGHPLLGDDTYGSAMKTKAAKLGKGARAALATLGRQALHATLLGFRHPRTGERLRFESELPPDMAALLAALTEKQG</sequence>
<dbReference type="OrthoDB" id="9807829at2"/>
<comment type="function">
    <text evidence="5">Responsible for synthesis of pseudouridine from uracil at positions 1911, 1915 and 1917 in 23S ribosomal RNA.</text>
</comment>
<dbReference type="CDD" id="cd00165">
    <property type="entry name" value="S4"/>
    <property type="match status" value="1"/>
</dbReference>
<evidence type="ECO:0000259" key="9">
    <source>
        <dbReference type="SMART" id="SM00363"/>
    </source>
</evidence>
<evidence type="ECO:0000256" key="8">
    <source>
        <dbReference type="RuleBase" id="RU362028"/>
    </source>
</evidence>
<dbReference type="GO" id="GO:0160140">
    <property type="term" value="F:23S rRNA pseudouridine(1911/1915/1917) synthase activity"/>
    <property type="evidence" value="ECO:0007669"/>
    <property type="project" value="UniProtKB-EC"/>
</dbReference>
<dbReference type="SUPFAM" id="SSF55174">
    <property type="entry name" value="Alpha-L RNA-binding motif"/>
    <property type="match status" value="1"/>
</dbReference>
<dbReference type="Gene3D" id="3.10.290.10">
    <property type="entry name" value="RNA-binding S4 domain"/>
    <property type="match status" value="1"/>
</dbReference>
<keyword evidence="11" id="KW-1185">Reference proteome</keyword>
<dbReference type="GO" id="GO:0000455">
    <property type="term" value="P:enzyme-directed rRNA pseudouridine synthesis"/>
    <property type="evidence" value="ECO:0007669"/>
    <property type="project" value="UniProtKB-ARBA"/>
</dbReference>
<dbReference type="InterPro" id="IPR006224">
    <property type="entry name" value="PsdUridine_synth_RluA-like_CS"/>
</dbReference>
<dbReference type="InterPro" id="IPR006225">
    <property type="entry name" value="PsdUridine_synth_RluC/D"/>
</dbReference>
<dbReference type="GO" id="GO:0003723">
    <property type="term" value="F:RNA binding"/>
    <property type="evidence" value="ECO:0007669"/>
    <property type="project" value="UniProtKB-KW"/>
</dbReference>
<dbReference type="PANTHER" id="PTHR21600:SF44">
    <property type="entry name" value="RIBOSOMAL LARGE SUBUNIT PSEUDOURIDINE SYNTHASE D"/>
    <property type="match status" value="1"/>
</dbReference>
<dbReference type="PANTHER" id="PTHR21600">
    <property type="entry name" value="MITOCHONDRIAL RNA PSEUDOURIDINE SYNTHASE"/>
    <property type="match status" value="1"/>
</dbReference>
<dbReference type="AlphaFoldDB" id="A0A512JR85"/>
<evidence type="ECO:0000256" key="2">
    <source>
        <dbReference type="ARBA" id="ARBA00022884"/>
    </source>
</evidence>
<comment type="caution">
    <text evidence="10">The sequence shown here is derived from an EMBL/GenBank/DDBJ whole genome shotgun (WGS) entry which is preliminary data.</text>
</comment>
<name>A0A512JR85_9HYPH</name>
<evidence type="ECO:0000256" key="6">
    <source>
        <dbReference type="PIRSR" id="PIRSR606225-1"/>
    </source>
</evidence>
<dbReference type="InterPro" id="IPR050188">
    <property type="entry name" value="RluA_PseudoU_synthase"/>
</dbReference>
<dbReference type="Gene3D" id="3.30.2350.10">
    <property type="entry name" value="Pseudouridine synthase"/>
    <property type="match status" value="1"/>
</dbReference>
<dbReference type="Proteomes" id="UP000321750">
    <property type="component" value="Unassembled WGS sequence"/>
</dbReference>
<evidence type="ECO:0000256" key="3">
    <source>
        <dbReference type="ARBA" id="ARBA00023235"/>
    </source>
</evidence>
<dbReference type="SMART" id="SM00363">
    <property type="entry name" value="S4"/>
    <property type="match status" value="1"/>
</dbReference>
<dbReference type="EC" id="5.4.99.-" evidence="8"/>
<protein>
    <recommendedName>
        <fullName evidence="8">Pseudouridine synthase</fullName>
        <ecNumber evidence="8">5.4.99.-</ecNumber>
    </recommendedName>
</protein>
<dbReference type="InterPro" id="IPR006145">
    <property type="entry name" value="PsdUridine_synth_RsuA/RluA"/>
</dbReference>
<proteinExistence type="inferred from homology"/>
<dbReference type="NCBIfam" id="TIGR00005">
    <property type="entry name" value="rluA_subfam"/>
    <property type="match status" value="1"/>
</dbReference>
<dbReference type="PROSITE" id="PS50889">
    <property type="entry name" value="S4"/>
    <property type="match status" value="1"/>
</dbReference>
<evidence type="ECO:0000256" key="5">
    <source>
        <dbReference type="ARBA" id="ARBA00056072"/>
    </source>
</evidence>
<organism evidence="10 11">
    <name type="scientific">Methylobacterium gnaphalii</name>
    <dbReference type="NCBI Taxonomy" id="1010610"/>
    <lineage>
        <taxon>Bacteria</taxon>
        <taxon>Pseudomonadati</taxon>
        <taxon>Pseudomonadota</taxon>
        <taxon>Alphaproteobacteria</taxon>
        <taxon>Hyphomicrobiales</taxon>
        <taxon>Methylobacteriaceae</taxon>
        <taxon>Methylobacterium</taxon>
    </lineage>
</organism>
<evidence type="ECO:0000256" key="1">
    <source>
        <dbReference type="ARBA" id="ARBA00010876"/>
    </source>
</evidence>
<keyword evidence="2 7" id="KW-0694">RNA-binding</keyword>
<dbReference type="InterPro" id="IPR036986">
    <property type="entry name" value="S4_RNA-bd_sf"/>
</dbReference>
<evidence type="ECO:0000313" key="10">
    <source>
        <dbReference type="EMBL" id="GEP12449.1"/>
    </source>
</evidence>
<feature type="active site" evidence="6">
    <location>
        <position position="146"/>
    </location>
</feature>
<dbReference type="EMBL" id="BJZV01000042">
    <property type="protein sequence ID" value="GEP12449.1"/>
    <property type="molecule type" value="Genomic_DNA"/>
</dbReference>
<evidence type="ECO:0000313" key="11">
    <source>
        <dbReference type="Proteomes" id="UP000321750"/>
    </source>
</evidence>
<accession>A0A512JR85</accession>
<dbReference type="FunFam" id="3.30.2350.10:FF:000006">
    <property type="entry name" value="Pseudouridine synthase"/>
    <property type="match status" value="1"/>
</dbReference>
<dbReference type="PROSITE" id="PS01129">
    <property type="entry name" value="PSI_RLU"/>
    <property type="match status" value="1"/>
</dbReference>
<comment type="similarity">
    <text evidence="1 8">Belongs to the pseudouridine synthase RluA family.</text>
</comment>